<dbReference type="GO" id="GO:0008233">
    <property type="term" value="F:peptidase activity"/>
    <property type="evidence" value="ECO:0007669"/>
    <property type="project" value="UniProtKB-KW"/>
</dbReference>
<dbReference type="InterPro" id="IPR002810">
    <property type="entry name" value="NfeD-like_C"/>
</dbReference>
<evidence type="ECO:0000256" key="4">
    <source>
        <dbReference type="ARBA" id="ARBA00023136"/>
    </source>
</evidence>
<dbReference type="EMBL" id="PNIE01000056">
    <property type="protein sequence ID" value="PMP62678.1"/>
    <property type="molecule type" value="Genomic_DNA"/>
</dbReference>
<gene>
    <name evidence="10" type="ORF">C0197_04035</name>
</gene>
<feature type="domain" description="NfeD1b N-terminal" evidence="9">
    <location>
        <begin position="26"/>
        <end position="189"/>
    </location>
</feature>
<evidence type="ECO:0000313" key="10">
    <source>
        <dbReference type="EMBL" id="PMP62678.1"/>
    </source>
</evidence>
<feature type="coiled-coil region" evidence="5">
    <location>
        <begin position="180"/>
        <end position="207"/>
    </location>
</feature>
<evidence type="ECO:0000256" key="5">
    <source>
        <dbReference type="SAM" id="Coils"/>
    </source>
</evidence>
<dbReference type="GO" id="GO:0006508">
    <property type="term" value="P:proteolysis"/>
    <property type="evidence" value="ECO:0007669"/>
    <property type="project" value="UniProtKB-KW"/>
</dbReference>
<evidence type="ECO:0000259" key="9">
    <source>
        <dbReference type="Pfam" id="PF25145"/>
    </source>
</evidence>
<dbReference type="AlphaFoldDB" id="A0A2N7PJD2"/>
<dbReference type="PANTHER" id="PTHR33507:SF4">
    <property type="entry name" value="NODULATION COMPETITIVENESS PROTEIN NFED"/>
    <property type="match status" value="1"/>
</dbReference>
<accession>A0A2N7PJD2</accession>
<comment type="subcellular location">
    <subcellularLocation>
        <location evidence="1">Membrane</location>
        <topology evidence="1">Multi-pass membrane protein</topology>
    </subcellularLocation>
</comment>
<name>A0A2N7PJD2_9BACT</name>
<evidence type="ECO:0000259" key="8">
    <source>
        <dbReference type="Pfam" id="PF24961"/>
    </source>
</evidence>
<dbReference type="Pfam" id="PF25145">
    <property type="entry name" value="NfeD1b_N"/>
    <property type="match status" value="1"/>
</dbReference>
<dbReference type="InterPro" id="IPR056738">
    <property type="entry name" value="NfeD1b_N"/>
</dbReference>
<dbReference type="SUPFAM" id="SSF52096">
    <property type="entry name" value="ClpP/crotonase"/>
    <property type="match status" value="1"/>
</dbReference>
<dbReference type="Gene3D" id="3.90.226.10">
    <property type="entry name" value="2-enoyl-CoA Hydratase, Chain A, domain 1"/>
    <property type="match status" value="1"/>
</dbReference>
<evidence type="ECO:0000313" key="11">
    <source>
        <dbReference type="Proteomes" id="UP000235731"/>
    </source>
</evidence>
<dbReference type="InterPro" id="IPR052165">
    <property type="entry name" value="Membrane_assoc_protease"/>
</dbReference>
<evidence type="ECO:0000256" key="3">
    <source>
        <dbReference type="ARBA" id="ARBA00022989"/>
    </source>
</evidence>
<proteinExistence type="predicted"/>
<dbReference type="InterPro" id="IPR056739">
    <property type="entry name" value="NfeD_membrane"/>
</dbReference>
<feature type="transmembrane region" description="Helical" evidence="6">
    <location>
        <begin position="264"/>
        <end position="296"/>
    </location>
</feature>
<dbReference type="Proteomes" id="UP000235731">
    <property type="component" value="Unassembled WGS sequence"/>
</dbReference>
<feature type="transmembrane region" description="Helical" evidence="6">
    <location>
        <begin position="308"/>
        <end position="326"/>
    </location>
</feature>
<sequence length="426" mass="46379">MKKILIANLWLFFFLSFLPAKAFSQKIYTIKVDSAITPVTANFIIYALHYVEEKRGKALIVQLDTPGGLVDSTREIVKEFLQSSIPIIVYVSPQGARAASAGVFIVLASHLAAMAPSTHLGAAHPVELTGKADSKMLEKIANDLASWAKSLAESKGRNPEFAELAVKKSKTLTEKEALSLKVVEIIAKDLEDLIQKAQGRKIKIKDQEITLELKGYPIEEIKEDLKTRFFKILANPNLVYFLLMLGLLGLYFELSHPGAIFPGVFGAICLILAFLGLSIIPMNYAGLALIFLAGLLFFLETQVSSHGLLTLGGIISLLLGSLLLFGNNPPSLKISLPFLISVVLTFATLFGGITYLAVKTLKKKPVSGKEGLIGKKGKALTSITKEGGKIFVEGEIWQAVSEEEIPKGSQVKIVEKEGFILKVKKL</sequence>
<dbReference type="Gene3D" id="2.40.50.140">
    <property type="entry name" value="Nucleic acid-binding proteins"/>
    <property type="match status" value="1"/>
</dbReference>
<dbReference type="Pfam" id="PF01957">
    <property type="entry name" value="NfeD"/>
    <property type="match status" value="1"/>
</dbReference>
<feature type="transmembrane region" description="Helical" evidence="6">
    <location>
        <begin position="338"/>
        <end position="358"/>
    </location>
</feature>
<feature type="transmembrane region" description="Helical" evidence="6">
    <location>
        <begin position="232"/>
        <end position="252"/>
    </location>
</feature>
<keyword evidence="4 6" id="KW-0472">Membrane</keyword>
<keyword evidence="10" id="KW-0645">Protease</keyword>
<organism evidence="10 11">
    <name type="scientific">Caldimicrobium thiodismutans</name>
    <dbReference type="NCBI Taxonomy" id="1653476"/>
    <lineage>
        <taxon>Bacteria</taxon>
        <taxon>Pseudomonadati</taxon>
        <taxon>Thermodesulfobacteriota</taxon>
        <taxon>Thermodesulfobacteria</taxon>
        <taxon>Thermodesulfobacteriales</taxon>
        <taxon>Thermodesulfobacteriaceae</taxon>
        <taxon>Caldimicrobium</taxon>
    </lineage>
</organism>
<dbReference type="Pfam" id="PF24961">
    <property type="entry name" value="NfeD_membrane"/>
    <property type="match status" value="1"/>
</dbReference>
<keyword evidence="10" id="KW-0378">Hydrolase</keyword>
<dbReference type="SUPFAM" id="SSF141322">
    <property type="entry name" value="NfeD domain-like"/>
    <property type="match status" value="1"/>
</dbReference>
<keyword evidence="3 6" id="KW-1133">Transmembrane helix</keyword>
<feature type="domain" description="NfeD integral membrane" evidence="8">
    <location>
        <begin position="237"/>
        <end position="351"/>
    </location>
</feature>
<keyword evidence="2 6" id="KW-0812">Transmembrane</keyword>
<reference evidence="10 11" key="1">
    <citation type="submission" date="2018-01" db="EMBL/GenBank/DDBJ databases">
        <title>Metagenomic assembled genomes from two thermal pools in the Uzon Caldera, Kamchatka, Russia.</title>
        <authorList>
            <person name="Wilkins L."/>
            <person name="Ettinger C."/>
        </authorList>
    </citation>
    <scope>NUCLEOTIDE SEQUENCE [LARGE SCALE GENOMIC DNA]</scope>
    <source>
        <strain evidence="10">ZAV-15</strain>
    </source>
</reference>
<dbReference type="GO" id="GO:0016020">
    <property type="term" value="C:membrane"/>
    <property type="evidence" value="ECO:0007669"/>
    <property type="project" value="UniProtKB-SubCell"/>
</dbReference>
<dbReference type="InterPro" id="IPR012340">
    <property type="entry name" value="NA-bd_OB-fold"/>
</dbReference>
<dbReference type="PANTHER" id="PTHR33507">
    <property type="entry name" value="INNER MEMBRANE PROTEIN YBBJ"/>
    <property type="match status" value="1"/>
</dbReference>
<keyword evidence="5" id="KW-0175">Coiled coil</keyword>
<evidence type="ECO:0000256" key="6">
    <source>
        <dbReference type="SAM" id="Phobius"/>
    </source>
</evidence>
<feature type="domain" description="NfeD-like C-terminal" evidence="7">
    <location>
        <begin position="370"/>
        <end position="425"/>
    </location>
</feature>
<evidence type="ECO:0000256" key="1">
    <source>
        <dbReference type="ARBA" id="ARBA00004141"/>
    </source>
</evidence>
<evidence type="ECO:0000256" key="2">
    <source>
        <dbReference type="ARBA" id="ARBA00022692"/>
    </source>
</evidence>
<evidence type="ECO:0000259" key="7">
    <source>
        <dbReference type="Pfam" id="PF01957"/>
    </source>
</evidence>
<dbReference type="CDD" id="cd07020">
    <property type="entry name" value="Clp_protease_NfeD_1"/>
    <property type="match status" value="1"/>
</dbReference>
<dbReference type="InterPro" id="IPR029045">
    <property type="entry name" value="ClpP/crotonase-like_dom_sf"/>
</dbReference>
<comment type="caution">
    <text evidence="10">The sequence shown here is derived from an EMBL/GenBank/DDBJ whole genome shotgun (WGS) entry which is preliminary data.</text>
</comment>
<protein>
    <submittedName>
        <fullName evidence="10">Serine protease</fullName>
    </submittedName>
</protein>